<dbReference type="EC" id="3.6.1.13" evidence="5"/>
<keyword evidence="9" id="KW-0378">Hydrolase</keyword>
<dbReference type="GO" id="GO:0030145">
    <property type="term" value="F:manganese ion binding"/>
    <property type="evidence" value="ECO:0007669"/>
    <property type="project" value="TreeGrafter"/>
</dbReference>
<reference evidence="18" key="2">
    <citation type="submission" date="2017-12" db="EMBL/GenBank/DDBJ databases">
        <title>Coralsnake Venomics: Analyses of Venom Gland Transcriptomes and Proteomes of Six Brazilian Taxa.</title>
        <authorList>
            <person name="Aird S.D."/>
            <person name="Jorge da Silva N."/>
            <person name="Qiu L."/>
            <person name="Villar-Briones A."/>
            <person name="Aparecida-Saddi V."/>
            <person name="Campos-Telles M.P."/>
            <person name="Grau M."/>
            <person name="Mikheyev A.S."/>
        </authorList>
    </citation>
    <scope>NUCLEOTIDE SEQUENCE</scope>
    <source>
        <tissue evidence="18">Venom_gland</tissue>
    </source>
</reference>
<evidence type="ECO:0000256" key="9">
    <source>
        <dbReference type="ARBA" id="ARBA00022801"/>
    </source>
</evidence>
<dbReference type="InterPro" id="IPR041869">
    <property type="entry name" value="MPP_ADPRM"/>
</dbReference>
<comment type="subunit">
    <text evidence="3">Monomer.</text>
</comment>
<evidence type="ECO:0000256" key="16">
    <source>
        <dbReference type="ARBA" id="ARBA00049546"/>
    </source>
</evidence>
<dbReference type="SUPFAM" id="SSF56300">
    <property type="entry name" value="Metallo-dependent phosphatases"/>
    <property type="match status" value="1"/>
</dbReference>
<dbReference type="EC" id="3.6.1.16" evidence="4"/>
<evidence type="ECO:0000256" key="12">
    <source>
        <dbReference type="ARBA" id="ARBA00032579"/>
    </source>
</evidence>
<evidence type="ECO:0000256" key="6">
    <source>
        <dbReference type="ARBA" id="ARBA00012529"/>
    </source>
</evidence>
<evidence type="ECO:0000256" key="15">
    <source>
        <dbReference type="ARBA" id="ARBA00047894"/>
    </source>
</evidence>
<keyword evidence="8" id="KW-0479">Metal-binding</keyword>
<dbReference type="EC" id="3.6.1.53" evidence="6"/>
<evidence type="ECO:0000256" key="4">
    <source>
        <dbReference type="ARBA" id="ARBA00012443"/>
    </source>
</evidence>
<proteinExistence type="inferred from homology"/>
<evidence type="ECO:0000256" key="10">
    <source>
        <dbReference type="ARBA" id="ARBA00022833"/>
    </source>
</evidence>
<dbReference type="GO" id="GO:0047631">
    <property type="term" value="F:ADP-ribose diphosphatase activity"/>
    <property type="evidence" value="ECO:0007669"/>
    <property type="project" value="UniProtKB-EC"/>
</dbReference>
<comment type="catalytic activity">
    <reaction evidence="14">
        <text>CDP-choline + H2O = phosphocholine + CMP + 2 H(+)</text>
        <dbReference type="Rhea" id="RHEA:32487"/>
        <dbReference type="ChEBI" id="CHEBI:15377"/>
        <dbReference type="ChEBI" id="CHEBI:15378"/>
        <dbReference type="ChEBI" id="CHEBI:58779"/>
        <dbReference type="ChEBI" id="CHEBI:60377"/>
        <dbReference type="ChEBI" id="CHEBI:295975"/>
        <dbReference type="EC" id="3.6.1.53"/>
    </reaction>
</comment>
<dbReference type="GO" id="GO:0008663">
    <property type="term" value="F:2',3'-cyclic-nucleotide 2'-phosphodiesterase activity"/>
    <property type="evidence" value="ECO:0007669"/>
    <property type="project" value="TreeGrafter"/>
</dbReference>
<comment type="catalytic activity">
    <reaction evidence="16">
        <text>ADP-D-ribose + H2O = D-ribose 5-phosphate + AMP + 2 H(+)</text>
        <dbReference type="Rhea" id="RHEA:10412"/>
        <dbReference type="ChEBI" id="CHEBI:15377"/>
        <dbReference type="ChEBI" id="CHEBI:15378"/>
        <dbReference type="ChEBI" id="CHEBI:57967"/>
        <dbReference type="ChEBI" id="CHEBI:78346"/>
        <dbReference type="ChEBI" id="CHEBI:456215"/>
        <dbReference type="EC" id="3.6.1.13"/>
    </reaction>
</comment>
<comment type="similarity">
    <text evidence="2">Belongs to the ADPRibase-Mn family.</text>
</comment>
<organism evidence="18">
    <name type="scientific">Micrurus carvalhoi</name>
    <dbReference type="NCBI Taxonomy" id="3147026"/>
    <lineage>
        <taxon>Eukaryota</taxon>
        <taxon>Metazoa</taxon>
        <taxon>Chordata</taxon>
        <taxon>Craniata</taxon>
        <taxon>Vertebrata</taxon>
        <taxon>Euteleostomi</taxon>
        <taxon>Lepidosauria</taxon>
        <taxon>Squamata</taxon>
        <taxon>Bifurcata</taxon>
        <taxon>Unidentata</taxon>
        <taxon>Episquamata</taxon>
        <taxon>Toxicofera</taxon>
        <taxon>Serpentes</taxon>
        <taxon>Colubroidea</taxon>
        <taxon>Elapidae</taxon>
        <taxon>Elapinae</taxon>
        <taxon>Micrurus</taxon>
    </lineage>
</organism>
<dbReference type="PANTHER" id="PTHR16509:SF1">
    <property type="entry name" value="MANGANESE-DEPENDENT ADP-RIBOSE_CDP-ALCOHOL DIPHOSPHATASE"/>
    <property type="match status" value="1"/>
</dbReference>
<dbReference type="InterPro" id="IPR029052">
    <property type="entry name" value="Metallo-depent_PP-like"/>
</dbReference>
<feature type="domain" description="Calcineurin-like phosphoesterase" evidence="17">
    <location>
        <begin position="73"/>
        <end position="338"/>
    </location>
</feature>
<evidence type="ECO:0000313" key="18">
    <source>
        <dbReference type="EMBL" id="LAA29934.1"/>
    </source>
</evidence>
<accession>A0A2H6ND75</accession>
<dbReference type="Gene3D" id="3.60.21.10">
    <property type="match status" value="1"/>
</dbReference>
<protein>
    <recommendedName>
        <fullName evidence="7">Manganese-dependent ADP-ribose/CDP-alcohol diphosphatase</fullName>
        <ecNumber evidence="5">3.6.1.13</ecNumber>
        <ecNumber evidence="4">3.6.1.16</ecNumber>
        <ecNumber evidence="6">3.6.1.53</ecNumber>
    </recommendedName>
    <alternativeName>
        <fullName evidence="12">ADPRibase-Mn</fullName>
    </alternativeName>
    <alternativeName>
        <fullName evidence="11">CDP-choline phosphohydrolase</fullName>
    </alternativeName>
</protein>
<evidence type="ECO:0000256" key="5">
    <source>
        <dbReference type="ARBA" id="ARBA00012453"/>
    </source>
</evidence>
<comment type="cofactor">
    <cofactor evidence="1">
        <name>Mg(2+)</name>
        <dbReference type="ChEBI" id="CHEBI:18420"/>
    </cofactor>
</comment>
<keyword evidence="10" id="KW-0862">Zinc</keyword>
<evidence type="ECO:0000256" key="3">
    <source>
        <dbReference type="ARBA" id="ARBA00011245"/>
    </source>
</evidence>
<dbReference type="AlphaFoldDB" id="A0A2H6ND75"/>
<comment type="catalytic activity">
    <reaction evidence="15">
        <text>ADP-D-ribose + H2O = D-ribose 5-phosphate + AMP + 2 H(+)</text>
        <dbReference type="Rhea" id="RHEA:10412"/>
        <dbReference type="ChEBI" id="CHEBI:15377"/>
        <dbReference type="ChEBI" id="CHEBI:15378"/>
        <dbReference type="ChEBI" id="CHEBI:57967"/>
        <dbReference type="ChEBI" id="CHEBI:78346"/>
        <dbReference type="ChEBI" id="CHEBI:456215"/>
        <dbReference type="EC" id="3.6.1.53"/>
    </reaction>
</comment>
<evidence type="ECO:0000256" key="7">
    <source>
        <dbReference type="ARBA" id="ARBA00016378"/>
    </source>
</evidence>
<reference evidence="18" key="1">
    <citation type="submission" date="2017-07" db="EMBL/GenBank/DDBJ databases">
        <authorList>
            <person name="Mikheyev A."/>
            <person name="Grau M."/>
        </authorList>
    </citation>
    <scope>NUCLEOTIDE SEQUENCE</scope>
    <source>
        <tissue evidence="18">Venom_gland</tissue>
    </source>
</reference>
<evidence type="ECO:0000256" key="8">
    <source>
        <dbReference type="ARBA" id="ARBA00022723"/>
    </source>
</evidence>
<evidence type="ECO:0000256" key="11">
    <source>
        <dbReference type="ARBA" id="ARBA00030848"/>
    </source>
</evidence>
<comment type="catalytic activity">
    <reaction evidence="13">
        <text>CDP-glycerol + H2O = sn-glycerol 3-phosphate + CMP + 2 H(+)</text>
        <dbReference type="Rhea" id="RHEA:21692"/>
        <dbReference type="ChEBI" id="CHEBI:15377"/>
        <dbReference type="ChEBI" id="CHEBI:15378"/>
        <dbReference type="ChEBI" id="CHEBI:57597"/>
        <dbReference type="ChEBI" id="CHEBI:58311"/>
        <dbReference type="ChEBI" id="CHEBI:60377"/>
        <dbReference type="EC" id="3.6.1.16"/>
    </reaction>
</comment>
<sequence>MGPYGLHEEAGPFEIQPSWKYLLLLVRLSGRNHNRRTKESRRLWKGESSKQEYFCKMDAGSTRTTSEALFSFGLIADIQYADIEDGYDFLGFNRRYYKHSLCCLQKAVEDWNRTEIQFVIQLGDIIDGFNAQHKTSEKALQQVMKEFKKLSAPVHHIWGNHELYNFSRNYLMESELNTKCLEDQSLFNNFIREQSSTENPTTEFYYAYQFSPMPKFRFILLDAYDLSILGRETSTKKYKESLQLLQDKNPNGNLNSPLGLAECNFVQFNGGFSQDQLDWVDKVLTYADENQERVVIAGHIPINPDCTSSICLAWNYKDALAVIYSHRSVICFLAGHLHYGGYCLDFHGVHHLTLEGIIETPPESNAFGTIYVYNDRLVLKGNGRIPDREMYYKDHPHNSSF</sequence>
<name>A0A2H6ND75_9SAUR</name>
<dbReference type="GO" id="GO:0047734">
    <property type="term" value="F:CDP-glycerol diphosphatase activity"/>
    <property type="evidence" value="ECO:0007669"/>
    <property type="project" value="UniProtKB-EC"/>
</dbReference>
<evidence type="ECO:0000256" key="2">
    <source>
        <dbReference type="ARBA" id="ARBA00006362"/>
    </source>
</evidence>
<dbReference type="InterPro" id="IPR004843">
    <property type="entry name" value="Calcineurin-like_PHP"/>
</dbReference>
<dbReference type="Pfam" id="PF00149">
    <property type="entry name" value="Metallophos"/>
    <property type="match status" value="1"/>
</dbReference>
<dbReference type="EMBL" id="IACI01083074">
    <property type="protein sequence ID" value="LAA29934.1"/>
    <property type="molecule type" value="Transcribed_RNA"/>
</dbReference>
<dbReference type="CDD" id="cd07396">
    <property type="entry name" value="MPP_Nbla03831"/>
    <property type="match status" value="1"/>
</dbReference>
<evidence type="ECO:0000256" key="14">
    <source>
        <dbReference type="ARBA" id="ARBA00047636"/>
    </source>
</evidence>
<evidence type="ECO:0000259" key="17">
    <source>
        <dbReference type="Pfam" id="PF00149"/>
    </source>
</evidence>
<evidence type="ECO:0000256" key="1">
    <source>
        <dbReference type="ARBA" id="ARBA00001946"/>
    </source>
</evidence>
<evidence type="ECO:0000256" key="13">
    <source>
        <dbReference type="ARBA" id="ARBA00047486"/>
    </source>
</evidence>
<dbReference type="PANTHER" id="PTHR16509">
    <property type="match status" value="1"/>
</dbReference>